<evidence type="ECO:0000313" key="2">
    <source>
        <dbReference type="EMBL" id="MBO3100256.1"/>
    </source>
</evidence>
<evidence type="ECO:0008006" key="4">
    <source>
        <dbReference type="Google" id="ProtNLM"/>
    </source>
</evidence>
<dbReference type="EMBL" id="JAGEVG010000036">
    <property type="protein sequence ID" value="MBO3100256.1"/>
    <property type="molecule type" value="Genomic_DNA"/>
</dbReference>
<protein>
    <recommendedName>
        <fullName evidence="4">NlpC/P60 family protein</fullName>
    </recommendedName>
</protein>
<dbReference type="Proteomes" id="UP000681315">
    <property type="component" value="Unassembled WGS sequence"/>
</dbReference>
<feature type="compositionally biased region" description="Basic and acidic residues" evidence="1">
    <location>
        <begin position="335"/>
        <end position="356"/>
    </location>
</feature>
<comment type="caution">
    <text evidence="2">The sequence shown here is derived from an EMBL/GenBank/DDBJ whole genome shotgun (WGS) entry which is preliminary data.</text>
</comment>
<accession>A0ABS3SX28</accession>
<reference evidence="2 3" key="1">
    <citation type="submission" date="2021-03" db="EMBL/GenBank/DDBJ databases">
        <title>Gelidibacter sp. nov., isolated from costal sediment.</title>
        <authorList>
            <person name="Lun K.-Y."/>
        </authorList>
    </citation>
    <scope>NUCLEOTIDE SEQUENCE [LARGE SCALE GENOMIC DNA]</scope>
    <source>
        <strain evidence="2 3">DF109</strain>
    </source>
</reference>
<gene>
    <name evidence="2" type="ORF">J4051_18445</name>
</gene>
<evidence type="ECO:0000313" key="3">
    <source>
        <dbReference type="Proteomes" id="UP000681315"/>
    </source>
</evidence>
<proteinExistence type="predicted"/>
<organism evidence="2 3">
    <name type="scientific">Gelidibacter pelagius</name>
    <dbReference type="NCBI Taxonomy" id="2819985"/>
    <lineage>
        <taxon>Bacteria</taxon>
        <taxon>Pseudomonadati</taxon>
        <taxon>Bacteroidota</taxon>
        <taxon>Flavobacteriia</taxon>
        <taxon>Flavobacteriales</taxon>
        <taxon>Flavobacteriaceae</taxon>
        <taxon>Gelidibacter</taxon>
    </lineage>
</organism>
<name>A0ABS3SX28_9FLAO</name>
<keyword evidence="3" id="KW-1185">Reference proteome</keyword>
<sequence length="356" mass="41174">MDIEIQKAIEKVRIVDSDRSYWFIRTYGGEMFEDFITNSYVGVGLNSVPFKYLEEYKKDSAESFERIKMYIEKNTDYKDGSATNWTNQLINFHHEIRRGDLVVIPNKNSSYFHIGTVESDIYVADDNRSFLHKDKYEKFPEKRRKVAWEKRISASDVRNDLKGMTSTHQAITNINRFSEGIEGHISSIFIKEDKIYLVIKVNQDEDINAFDLSTFLSGITYFYKEFSKEEGSESEDLTIKIKLQSKGRTVLKGLAYTGVLGIAGLVLLSNNGEFKATIGEDEFSFKTDGLLNSMSDFLDKKQERKIKYEEFQQSIQNLKAKVSDEDNLNDNLSNEIKENREENNGENNSKQDENPN</sequence>
<feature type="region of interest" description="Disordered" evidence="1">
    <location>
        <begin position="319"/>
        <end position="356"/>
    </location>
</feature>
<dbReference type="RefSeq" id="WP_208235360.1">
    <property type="nucleotide sequence ID" value="NZ_JAGEVG010000036.1"/>
</dbReference>
<evidence type="ECO:0000256" key="1">
    <source>
        <dbReference type="SAM" id="MobiDB-lite"/>
    </source>
</evidence>